<keyword evidence="5" id="KW-1185">Reference proteome</keyword>
<proteinExistence type="predicted"/>
<feature type="compositionally biased region" description="Pro residues" evidence="2">
    <location>
        <begin position="172"/>
        <end position="185"/>
    </location>
</feature>
<dbReference type="GeneID" id="103722232"/>
<feature type="compositionally biased region" description="Basic and acidic residues" evidence="2">
    <location>
        <begin position="147"/>
        <end position="156"/>
    </location>
</feature>
<dbReference type="Pfam" id="PF04782">
    <property type="entry name" value="DUF632"/>
    <property type="match status" value="1"/>
</dbReference>
<dbReference type="PANTHER" id="PTHR21450:SF2">
    <property type="entry name" value="FAMILY PROTEIN, PUTATIVE (DUF630 AND DUF632)-RELATED"/>
    <property type="match status" value="1"/>
</dbReference>
<feature type="domain" description="DUF630" evidence="4">
    <location>
        <begin position="1"/>
        <end position="59"/>
    </location>
</feature>
<keyword evidence="1" id="KW-0175">Coiled coil</keyword>
<dbReference type="KEGG" id="pda:103722232"/>
<feature type="compositionally biased region" description="Basic and acidic residues" evidence="2">
    <location>
        <begin position="118"/>
        <end position="128"/>
    </location>
</feature>
<dbReference type="InterPro" id="IPR006868">
    <property type="entry name" value="DUF630"/>
</dbReference>
<evidence type="ECO:0000313" key="5">
    <source>
        <dbReference type="Proteomes" id="UP000228380"/>
    </source>
</evidence>
<protein>
    <submittedName>
        <fullName evidence="6">Protein ALTERED PHOSPHATE STARVATION RESPONSE 1-like</fullName>
    </submittedName>
</protein>
<organism evidence="5 6">
    <name type="scientific">Phoenix dactylifera</name>
    <name type="common">Date palm</name>
    <dbReference type="NCBI Taxonomy" id="42345"/>
    <lineage>
        <taxon>Eukaryota</taxon>
        <taxon>Viridiplantae</taxon>
        <taxon>Streptophyta</taxon>
        <taxon>Embryophyta</taxon>
        <taxon>Tracheophyta</taxon>
        <taxon>Spermatophyta</taxon>
        <taxon>Magnoliopsida</taxon>
        <taxon>Liliopsida</taxon>
        <taxon>Arecaceae</taxon>
        <taxon>Coryphoideae</taxon>
        <taxon>Phoeniceae</taxon>
        <taxon>Phoenix</taxon>
    </lineage>
</organism>
<feature type="coiled-coil region" evidence="1">
    <location>
        <begin position="824"/>
        <end position="851"/>
    </location>
</feature>
<accession>A0A8B7D188</accession>
<reference evidence="6" key="1">
    <citation type="submission" date="2025-08" db="UniProtKB">
        <authorList>
            <consortium name="RefSeq"/>
        </authorList>
    </citation>
    <scope>IDENTIFICATION</scope>
    <source>
        <tissue evidence="6">Young leaves</tissue>
    </source>
</reference>
<gene>
    <name evidence="6" type="primary">LOC103722232</name>
</gene>
<dbReference type="PANTHER" id="PTHR21450">
    <property type="entry name" value="PROTEIN ALTERED PHOSPHATE STARVATION RESPONSE 1"/>
    <property type="match status" value="1"/>
</dbReference>
<dbReference type="InterPro" id="IPR006867">
    <property type="entry name" value="DUF632"/>
</dbReference>
<dbReference type="OrthoDB" id="1925648at2759"/>
<feature type="region of interest" description="Disordered" evidence="2">
    <location>
        <begin position="332"/>
        <end position="453"/>
    </location>
</feature>
<dbReference type="RefSeq" id="XP_008810929.1">
    <property type="nucleotide sequence ID" value="XM_008812707.4"/>
</dbReference>
<dbReference type="Proteomes" id="UP000228380">
    <property type="component" value="Unplaced"/>
</dbReference>
<evidence type="ECO:0000313" key="6">
    <source>
        <dbReference type="RefSeq" id="XP_008810929.1"/>
    </source>
</evidence>
<feature type="compositionally biased region" description="Low complexity" evidence="2">
    <location>
        <begin position="102"/>
        <end position="117"/>
    </location>
</feature>
<sequence length="890" mass="99395">MGCRSSKAEEPAVVGLCRERKELIRAAADYRYALAGAHTAYFRALDRVGEALNRFVQEELAAAAAAQPPALASPVITLPPSDGKGKDKAKARRSGGDGNAGDVGASSSSSLRSNSHAHSSDRHLHFPSDSDSEEISEEEDEEVPEVPQERSRKNEGLQRGGGRGGGEEKSSSPPPPNPSPPFAPFPPLSAVPPPFYAVYPPVSNYPVPPSSSYPLSPFSAVPPPYSNYPIPNYYYMKSSATIPTTIYQEPYTGWSDSGYMGYGYGYTNPLYDNPMGPPAAAPVEDESFHRNREVRTATPPPPQQGGSSWDFFNPFDSYEQFYSEFLKEKYGMGSVTSSPNSSEVREREGIPDLEEETEQEIVKEDVETRKEVDGSSGDKDSVAESSKAAEVEREVGEKEATVVSEVKESQSNSEVSEVKGSGEKEAHRRKKGASFEEETSLVTEDSGPSKESAVYAHGTRDVAEAVKEIKEQFKSAATSGEEVSRMLEVGKLRYRSRRRILRVIFSWILDSMTAPGSTSSRAVVEKYIDVEPDKLSATLDKLYIWEKKLQKEVQEEEKLRIIYDREWRRLKALDDSGAESYEIDSTRASIRKLLTRINIAIRSVDTISSRIHKLRDEELRPQLIELIQGLIRMWNSILDCHRRQFQAIIESKSQSLIVKTGIQRNSAAKVTIELELELLNWCSCFGNWIRTQKSYIEALNGWLMKWLLQEKEETPDGVIPFSPSRIGAPAAFIISNDWYHMIERISEAEVIKAIRSFAVSVHGLWERQDEEQRQKLKAEYLSKDFARRLRSLQKESGMHGYLDVSDKTAISVSNNVGASHDDHMMALDEMKKRVDEERARHEETIKEVQEVAASNLRMGLIPIFEALGNFTSETLKGYEQVRIPNGSAGT</sequence>
<feature type="compositionally biased region" description="Basic and acidic residues" evidence="2">
    <location>
        <begin position="416"/>
        <end position="426"/>
    </location>
</feature>
<evidence type="ECO:0000259" key="3">
    <source>
        <dbReference type="Pfam" id="PF04782"/>
    </source>
</evidence>
<dbReference type="Pfam" id="PF04783">
    <property type="entry name" value="DUF630"/>
    <property type="match status" value="1"/>
</dbReference>
<feature type="compositionally biased region" description="Basic and acidic residues" evidence="2">
    <location>
        <begin position="360"/>
        <end position="408"/>
    </location>
</feature>
<name>A0A8B7D188_PHODC</name>
<feature type="compositionally biased region" description="Acidic residues" evidence="2">
    <location>
        <begin position="130"/>
        <end position="144"/>
    </location>
</feature>
<evidence type="ECO:0000256" key="2">
    <source>
        <dbReference type="SAM" id="MobiDB-lite"/>
    </source>
</evidence>
<evidence type="ECO:0000259" key="4">
    <source>
        <dbReference type="Pfam" id="PF04783"/>
    </source>
</evidence>
<dbReference type="AlphaFoldDB" id="A0A8B7D188"/>
<feature type="domain" description="DUF632" evidence="3">
    <location>
        <begin position="463"/>
        <end position="762"/>
    </location>
</feature>
<evidence type="ECO:0000256" key="1">
    <source>
        <dbReference type="SAM" id="Coils"/>
    </source>
</evidence>
<feature type="region of interest" description="Disordered" evidence="2">
    <location>
        <begin position="73"/>
        <end position="185"/>
    </location>
</feature>